<sequence length="45" mass="5088">AASKLSAGNIIILPVEIKAKKVNIIIIKPIQLFKKLNNYFPHKFI</sequence>
<comment type="caution">
    <text evidence="1">The sequence shown here is derived from an EMBL/GenBank/DDBJ whole genome shotgun (WGS) entry which is preliminary data.</text>
</comment>
<proteinExistence type="predicted"/>
<reference evidence="1" key="1">
    <citation type="journal article" date="2014" name="Front. Microbiol.">
        <title>High frequency of phylogenetically diverse reductive dehalogenase-homologous genes in deep subseafloor sedimentary metagenomes.</title>
        <authorList>
            <person name="Kawai M."/>
            <person name="Futagami T."/>
            <person name="Toyoda A."/>
            <person name="Takaki Y."/>
            <person name="Nishi S."/>
            <person name="Hori S."/>
            <person name="Arai W."/>
            <person name="Tsubouchi T."/>
            <person name="Morono Y."/>
            <person name="Uchiyama I."/>
            <person name="Ito T."/>
            <person name="Fujiyama A."/>
            <person name="Inagaki F."/>
            <person name="Takami H."/>
        </authorList>
    </citation>
    <scope>NUCLEOTIDE SEQUENCE</scope>
    <source>
        <strain evidence="1">Expedition CK06-06</strain>
    </source>
</reference>
<name>X1LVQ6_9ZZZZ</name>
<accession>X1LVQ6</accession>
<organism evidence="1">
    <name type="scientific">marine sediment metagenome</name>
    <dbReference type="NCBI Taxonomy" id="412755"/>
    <lineage>
        <taxon>unclassified sequences</taxon>
        <taxon>metagenomes</taxon>
        <taxon>ecological metagenomes</taxon>
    </lineage>
</organism>
<dbReference type="EMBL" id="BARV01013490">
    <property type="protein sequence ID" value="GAI23158.1"/>
    <property type="molecule type" value="Genomic_DNA"/>
</dbReference>
<protein>
    <submittedName>
        <fullName evidence="1">Uncharacterized protein</fullName>
    </submittedName>
</protein>
<dbReference type="AlphaFoldDB" id="X1LVQ6"/>
<evidence type="ECO:0000313" key="1">
    <source>
        <dbReference type="EMBL" id="GAI23158.1"/>
    </source>
</evidence>
<feature type="non-terminal residue" evidence="1">
    <location>
        <position position="1"/>
    </location>
</feature>
<gene>
    <name evidence="1" type="ORF">S06H3_24323</name>
</gene>